<keyword evidence="5" id="KW-1185">Reference proteome</keyword>
<dbReference type="EMBL" id="SZYD01000007">
    <property type="protein sequence ID" value="KAD5802480.1"/>
    <property type="molecule type" value="Genomic_DNA"/>
</dbReference>
<evidence type="ECO:0000313" key="5">
    <source>
        <dbReference type="Proteomes" id="UP000326396"/>
    </source>
</evidence>
<comment type="caution">
    <text evidence="4">The sequence shown here is derived from an EMBL/GenBank/DDBJ whole genome shotgun (WGS) entry which is preliminary data.</text>
</comment>
<comment type="subcellular location">
    <subcellularLocation>
        <location evidence="1">Membrane</location>
        <topology evidence="1">Single-pass membrane protein</topology>
    </subcellularLocation>
</comment>
<protein>
    <recommendedName>
        <fullName evidence="3">Wall-associated receptor kinase galacturonan-binding domain-containing protein</fullName>
    </recommendedName>
</protein>
<evidence type="ECO:0000259" key="3">
    <source>
        <dbReference type="Pfam" id="PF13947"/>
    </source>
</evidence>
<dbReference type="Proteomes" id="UP000326396">
    <property type="component" value="Linkage Group LG15"/>
</dbReference>
<dbReference type="InterPro" id="IPR025287">
    <property type="entry name" value="WAK_GUB"/>
</dbReference>
<dbReference type="GO" id="GO:0030247">
    <property type="term" value="F:polysaccharide binding"/>
    <property type="evidence" value="ECO:0007669"/>
    <property type="project" value="InterPro"/>
</dbReference>
<dbReference type="PANTHER" id="PTHR33491">
    <property type="entry name" value="OSJNBA0016N04.9 PROTEIN"/>
    <property type="match status" value="1"/>
</dbReference>
<evidence type="ECO:0000256" key="2">
    <source>
        <dbReference type="ARBA" id="ARBA00022729"/>
    </source>
</evidence>
<organism evidence="4 5">
    <name type="scientific">Mikania micrantha</name>
    <name type="common">bitter vine</name>
    <dbReference type="NCBI Taxonomy" id="192012"/>
    <lineage>
        <taxon>Eukaryota</taxon>
        <taxon>Viridiplantae</taxon>
        <taxon>Streptophyta</taxon>
        <taxon>Embryophyta</taxon>
        <taxon>Tracheophyta</taxon>
        <taxon>Spermatophyta</taxon>
        <taxon>Magnoliopsida</taxon>
        <taxon>eudicotyledons</taxon>
        <taxon>Gunneridae</taxon>
        <taxon>Pentapetalae</taxon>
        <taxon>asterids</taxon>
        <taxon>campanulids</taxon>
        <taxon>Asterales</taxon>
        <taxon>Asteraceae</taxon>
        <taxon>Asteroideae</taxon>
        <taxon>Heliantheae alliance</taxon>
        <taxon>Eupatorieae</taxon>
        <taxon>Mikania</taxon>
    </lineage>
</organism>
<evidence type="ECO:0000256" key="1">
    <source>
        <dbReference type="ARBA" id="ARBA00004167"/>
    </source>
</evidence>
<gene>
    <name evidence="4" type="ORF">E3N88_13840</name>
</gene>
<proteinExistence type="predicted"/>
<reference evidence="4 5" key="1">
    <citation type="submission" date="2019-05" db="EMBL/GenBank/DDBJ databases">
        <title>Mikania micrantha, genome provides insights into the molecular mechanism of rapid growth.</title>
        <authorList>
            <person name="Liu B."/>
        </authorList>
    </citation>
    <scope>NUCLEOTIDE SEQUENCE [LARGE SCALE GENOMIC DNA]</scope>
    <source>
        <strain evidence="4">NLD-2019</strain>
        <tissue evidence="4">Leaf</tissue>
    </source>
</reference>
<sequence>MIKTCCLTQTASQPPPECPERCGNVTIPYPFGIGPGCSAHDTYSVTCNTTFNPPKPFITSINLEALEISLEGTVRVNNPVFNCCNGRTNHLVVNFTNTPFTYSTTATRFTAFGCNNKYTSFNSLKFINASLSSLESKYETDACKYAFMVDVVWFGRLIDMYLVQSMPSVPAVLDWRLSGSCGAFGPLDSGGNMSVCGSNAYCFNQSVCICSQGYEGNPYLPRGCQGKSIITDGGGLLIG</sequence>
<accession>A0A5N6NZN1</accession>
<dbReference type="AlphaFoldDB" id="A0A5N6NZN1"/>
<keyword evidence="2" id="KW-0732">Signal</keyword>
<name>A0A5N6NZN1_9ASTR</name>
<dbReference type="OrthoDB" id="4062651at2759"/>
<dbReference type="Pfam" id="PF13947">
    <property type="entry name" value="GUB_WAK_bind"/>
    <property type="match status" value="1"/>
</dbReference>
<dbReference type="GO" id="GO:0016020">
    <property type="term" value="C:membrane"/>
    <property type="evidence" value="ECO:0007669"/>
    <property type="project" value="UniProtKB-SubCell"/>
</dbReference>
<feature type="domain" description="Wall-associated receptor kinase galacturonan-binding" evidence="3">
    <location>
        <begin position="18"/>
        <end position="77"/>
    </location>
</feature>
<evidence type="ECO:0000313" key="4">
    <source>
        <dbReference type="EMBL" id="KAD5802480.1"/>
    </source>
</evidence>